<dbReference type="InterPro" id="IPR008278">
    <property type="entry name" value="4-PPantetheinyl_Trfase_dom"/>
</dbReference>
<dbReference type="EMBL" id="JBHMBS010000001">
    <property type="protein sequence ID" value="MFB9673942.1"/>
    <property type="molecule type" value="Genomic_DNA"/>
</dbReference>
<proteinExistence type="predicted"/>
<comment type="caution">
    <text evidence="3">The sequence shown here is derived from an EMBL/GenBank/DDBJ whole genome shotgun (WGS) entry which is preliminary data.</text>
</comment>
<evidence type="ECO:0000313" key="4">
    <source>
        <dbReference type="Proteomes" id="UP001589610"/>
    </source>
</evidence>
<dbReference type="Gene3D" id="3.90.470.20">
    <property type="entry name" value="4'-phosphopantetheinyl transferase domain"/>
    <property type="match status" value="1"/>
</dbReference>
<gene>
    <name evidence="3" type="ORF">ACFFRH_00470</name>
</gene>
<reference evidence="3 4" key="1">
    <citation type="submission" date="2024-09" db="EMBL/GenBank/DDBJ databases">
        <authorList>
            <person name="Sun Q."/>
            <person name="Mori K."/>
        </authorList>
    </citation>
    <scope>NUCLEOTIDE SEQUENCE [LARGE SCALE GENOMIC DNA]</scope>
    <source>
        <strain evidence="3 4">JCM 3028</strain>
    </source>
</reference>
<dbReference type="SUPFAM" id="SSF56214">
    <property type="entry name" value="4'-phosphopantetheinyl transferase"/>
    <property type="match status" value="1"/>
</dbReference>
<dbReference type="Proteomes" id="UP001589610">
    <property type="component" value="Unassembled WGS sequence"/>
</dbReference>
<dbReference type="InterPro" id="IPR037143">
    <property type="entry name" value="4-PPantetheinyl_Trfase_dom_sf"/>
</dbReference>
<keyword evidence="4" id="KW-1185">Reference proteome</keyword>
<evidence type="ECO:0000256" key="1">
    <source>
        <dbReference type="ARBA" id="ARBA00022679"/>
    </source>
</evidence>
<evidence type="ECO:0000313" key="3">
    <source>
        <dbReference type="EMBL" id="MFB9673942.1"/>
    </source>
</evidence>
<dbReference type="RefSeq" id="WP_344745561.1">
    <property type="nucleotide sequence ID" value="NZ_BAAAWW010000068.1"/>
</dbReference>
<keyword evidence="1 3" id="KW-0808">Transferase</keyword>
<dbReference type="Pfam" id="PF01648">
    <property type="entry name" value="ACPS"/>
    <property type="match status" value="1"/>
</dbReference>
<evidence type="ECO:0000259" key="2">
    <source>
        <dbReference type="Pfam" id="PF01648"/>
    </source>
</evidence>
<protein>
    <submittedName>
        <fullName evidence="3">4'-phosphopantetheinyl transferase superfamily protein</fullName>
    </submittedName>
</protein>
<name>A0ABV5T4D0_9ACTN</name>
<feature type="domain" description="4'-phosphopantetheinyl transferase" evidence="2">
    <location>
        <begin position="8"/>
        <end position="76"/>
    </location>
</feature>
<sequence>MTRSAVLVGVDIVETDRIARTVSDGGAAYGRRVTTPAERELHAGSPLADAASFAVKESFIKAVGGRPAGFDWHDFEERGEEQEWATPLLAEAASALGASTELTLTTGASYTVRGASRRAALARLAPRENDAPVAGAARWGLSAGLLVALAIVTVDSKGAL</sequence>
<dbReference type="GO" id="GO:0016740">
    <property type="term" value="F:transferase activity"/>
    <property type="evidence" value="ECO:0007669"/>
    <property type="project" value="UniProtKB-KW"/>
</dbReference>
<organism evidence="3 4">
    <name type="scientific">Streptosporangium vulgare</name>
    <dbReference type="NCBI Taxonomy" id="46190"/>
    <lineage>
        <taxon>Bacteria</taxon>
        <taxon>Bacillati</taxon>
        <taxon>Actinomycetota</taxon>
        <taxon>Actinomycetes</taxon>
        <taxon>Streptosporangiales</taxon>
        <taxon>Streptosporangiaceae</taxon>
        <taxon>Streptosporangium</taxon>
    </lineage>
</organism>
<accession>A0ABV5T4D0</accession>